<dbReference type="EMBL" id="JAUMKJ010000002">
    <property type="protein sequence ID" value="MDO3675742.1"/>
    <property type="molecule type" value="Genomic_DNA"/>
</dbReference>
<dbReference type="Proteomes" id="UP001168883">
    <property type="component" value="Unassembled WGS sequence"/>
</dbReference>
<comment type="caution">
    <text evidence="6">The sequence shown here is derived from an EMBL/GenBank/DDBJ whole genome shotgun (WGS) entry which is preliminary data.</text>
</comment>
<dbReference type="RefSeq" id="WP_281281496.1">
    <property type="nucleotide sequence ID" value="NZ_JARLKN010000115.1"/>
</dbReference>
<keyword evidence="2 5" id="KW-0378">Hydrolase</keyword>
<evidence type="ECO:0000313" key="7">
    <source>
        <dbReference type="Proteomes" id="UP001168883"/>
    </source>
</evidence>
<evidence type="ECO:0000256" key="5">
    <source>
        <dbReference type="PIRNR" id="PIRNR016557"/>
    </source>
</evidence>
<organism evidence="6 7">
    <name type="scientific">Paenibacillus ehimensis</name>
    <dbReference type="NCBI Taxonomy" id="79264"/>
    <lineage>
        <taxon>Bacteria</taxon>
        <taxon>Bacillati</taxon>
        <taxon>Bacillota</taxon>
        <taxon>Bacilli</taxon>
        <taxon>Bacillales</taxon>
        <taxon>Paenibacillaceae</taxon>
        <taxon>Paenibacillus</taxon>
    </lineage>
</organism>
<accession>A0ABT8V5J9</accession>
<dbReference type="PIRSF" id="PIRSF016557">
    <property type="entry name" value="Caps_synth_CpsB"/>
    <property type="match status" value="1"/>
</dbReference>
<evidence type="ECO:0000313" key="6">
    <source>
        <dbReference type="EMBL" id="MDO3675742.1"/>
    </source>
</evidence>
<dbReference type="Gene3D" id="3.20.20.140">
    <property type="entry name" value="Metal-dependent hydrolases"/>
    <property type="match status" value="1"/>
</dbReference>
<dbReference type="InterPro" id="IPR016667">
    <property type="entry name" value="Caps_polysacc_synth_CpsB/CapC"/>
</dbReference>
<dbReference type="EC" id="3.1.3.48" evidence="5"/>
<keyword evidence="3 5" id="KW-0904">Protein phosphatase</keyword>
<evidence type="ECO:0000256" key="2">
    <source>
        <dbReference type="ARBA" id="ARBA00022801"/>
    </source>
</evidence>
<evidence type="ECO:0000256" key="4">
    <source>
        <dbReference type="ARBA" id="ARBA00051722"/>
    </source>
</evidence>
<sequence>MIDLHCHILPGLDDGCQTMDDTMDMAQMAKQHGIRTVIATPHHADGQYENEAVSIRELVDRTNAQLRERQSELLLLPGQEIRVNDQLLEELDENKLITLNDSQYILLEFPHKYVPDRIEDLFHELRLRSLVPVIAHPERNVEIIQNPRIVGRLKELGALFQLTAGSLLGKHGRTIQKLSFLFCRESMVQFIASDAHNRIRGIDHLAKAYKLIERRYGKPMALYFQDNAHAVIHSMPIQNFEAPKKRRWLFF</sequence>
<comment type="catalytic activity">
    <reaction evidence="4 5">
        <text>O-phospho-L-tyrosyl-[protein] + H2O = L-tyrosyl-[protein] + phosphate</text>
        <dbReference type="Rhea" id="RHEA:10684"/>
        <dbReference type="Rhea" id="RHEA-COMP:10136"/>
        <dbReference type="Rhea" id="RHEA-COMP:20101"/>
        <dbReference type="ChEBI" id="CHEBI:15377"/>
        <dbReference type="ChEBI" id="CHEBI:43474"/>
        <dbReference type="ChEBI" id="CHEBI:46858"/>
        <dbReference type="ChEBI" id="CHEBI:61978"/>
        <dbReference type="EC" id="3.1.3.48"/>
    </reaction>
</comment>
<name>A0ABT8V5J9_9BACL</name>
<keyword evidence="7" id="KW-1185">Reference proteome</keyword>
<dbReference type="InterPro" id="IPR016195">
    <property type="entry name" value="Pol/histidinol_Pase-like"/>
</dbReference>
<reference evidence="6" key="1">
    <citation type="submission" date="2023-07" db="EMBL/GenBank/DDBJ databases">
        <authorList>
            <person name="Aktuganov G."/>
            <person name="Boyko T."/>
            <person name="Delegan Y."/>
            <person name="Galimzianova N."/>
            <person name="Gilvanova E."/>
            <person name="Korobov V."/>
            <person name="Kuzmina L."/>
            <person name="Melentiev A."/>
            <person name="Milman P."/>
            <person name="Ryabova A."/>
            <person name="Stupak E."/>
            <person name="Yasakov T."/>
            <person name="Zharikova N."/>
            <person name="Zhurenko E."/>
        </authorList>
    </citation>
    <scope>NUCLEOTIDE SEQUENCE</scope>
    <source>
        <strain evidence="6">IB-739</strain>
    </source>
</reference>
<dbReference type="Pfam" id="PF19567">
    <property type="entry name" value="CpsB_CapC"/>
    <property type="match status" value="1"/>
</dbReference>
<evidence type="ECO:0000256" key="3">
    <source>
        <dbReference type="ARBA" id="ARBA00022912"/>
    </source>
</evidence>
<protein>
    <recommendedName>
        <fullName evidence="5">Tyrosine-protein phosphatase</fullName>
        <ecNumber evidence="5">3.1.3.48</ecNumber>
    </recommendedName>
</protein>
<gene>
    <name evidence="6" type="ORF">Q3C12_01925</name>
</gene>
<evidence type="ECO:0000256" key="1">
    <source>
        <dbReference type="ARBA" id="ARBA00005750"/>
    </source>
</evidence>
<dbReference type="SUPFAM" id="SSF89550">
    <property type="entry name" value="PHP domain-like"/>
    <property type="match status" value="1"/>
</dbReference>
<comment type="similarity">
    <text evidence="1 5">Belongs to the metallo-dependent hydrolases superfamily. CpsB/CapC family.</text>
</comment>
<dbReference type="PANTHER" id="PTHR39181">
    <property type="entry name" value="TYROSINE-PROTEIN PHOSPHATASE YWQE"/>
    <property type="match status" value="1"/>
</dbReference>
<dbReference type="PANTHER" id="PTHR39181:SF1">
    <property type="entry name" value="TYROSINE-PROTEIN PHOSPHATASE YWQE"/>
    <property type="match status" value="1"/>
</dbReference>
<proteinExistence type="inferred from homology"/>